<evidence type="ECO:0000256" key="3">
    <source>
        <dbReference type="ARBA" id="ARBA00022525"/>
    </source>
</evidence>
<sequence>MPLLLSGADPVDSVMTQCWGRRAKLNGELTQARIKSSAKEPVIRTLSPLPPLSAAFSGTSLPQQFTEFEATRLQPDASAKVGQFRGRVVRVLLVVLLLLLQPTMGAEFWTEEQPDHVIFRYKLCQPVSRSNLMMMMGSHFDDTKMAPDLASARKMFGDSEGFQGDDPSVDYEEDSNGAGDDDKLWNFDENVWVDEREETVKNNGVTKDKLNSEFVESRTWLPRKKVLNRHVDSKVIDHNKQSRDSKGDGGSVIHGDGSKQPTEADSYPFMRRRRRRSHHEAETRSHNTGDTMNDRGQREDTGDSVNNKDDDNNNDDGDLDAKDTQTTNSIQLQLFLSGKDKKQRKKLKQKLRQSPVNLSKPPPWECKFSQRQRQMNKGVFPQFVLEGRCETDKCFYRLYNCAPIKYTLKLLQRDPNKCNPLPSATNITIYEERWQLVQKYVTVGCNCVSPIAKNPKQRNRRLD</sequence>
<feature type="region of interest" description="Disordered" evidence="5">
    <location>
        <begin position="156"/>
        <end position="183"/>
    </location>
</feature>
<evidence type="ECO:0000256" key="5">
    <source>
        <dbReference type="SAM" id="MobiDB-lite"/>
    </source>
</evidence>
<dbReference type="PANTHER" id="PTHR39940">
    <property type="entry name" value="PROTHORACICOTROPIC HORMONE, ISOFORM F"/>
    <property type="match status" value="1"/>
</dbReference>
<comment type="subcellular location">
    <subcellularLocation>
        <location evidence="1">Secreted</location>
    </subcellularLocation>
</comment>
<accession>A0A8S3ZTN6</accession>
<feature type="region of interest" description="Disordered" evidence="5">
    <location>
        <begin position="231"/>
        <end position="363"/>
    </location>
</feature>
<dbReference type="InterPro" id="IPR029034">
    <property type="entry name" value="Cystine-knot_cytokine"/>
</dbReference>
<dbReference type="Pfam" id="PF06083">
    <property type="entry name" value="IL17"/>
    <property type="match status" value="1"/>
</dbReference>
<name>A0A8S3ZTN6_9EUPU</name>
<proteinExistence type="inferred from homology"/>
<feature type="compositionally biased region" description="Basic and acidic residues" evidence="5">
    <location>
        <begin position="279"/>
        <end position="311"/>
    </location>
</feature>
<keyword evidence="4" id="KW-0732">Signal</keyword>
<protein>
    <submittedName>
        <fullName evidence="6">Uncharacterized protein</fullName>
    </submittedName>
</protein>
<dbReference type="PANTHER" id="PTHR39940:SF1">
    <property type="entry name" value="PROTHORACICOTROPIC HORMONE, ISOFORM F"/>
    <property type="match status" value="1"/>
</dbReference>
<dbReference type="Gene3D" id="2.10.90.10">
    <property type="entry name" value="Cystine-knot cytokines"/>
    <property type="match status" value="1"/>
</dbReference>
<feature type="compositionally biased region" description="Basic residues" evidence="5">
    <location>
        <begin position="341"/>
        <end position="351"/>
    </location>
</feature>
<evidence type="ECO:0000256" key="2">
    <source>
        <dbReference type="ARBA" id="ARBA00007236"/>
    </source>
</evidence>
<keyword evidence="3" id="KW-0964">Secreted</keyword>
<feature type="compositionally biased region" description="Basic and acidic residues" evidence="5">
    <location>
        <begin position="231"/>
        <end position="247"/>
    </location>
</feature>
<evidence type="ECO:0000256" key="1">
    <source>
        <dbReference type="ARBA" id="ARBA00004613"/>
    </source>
</evidence>
<gene>
    <name evidence="6" type="ORF">CUNI_LOCUS16650</name>
</gene>
<dbReference type="InterPro" id="IPR052876">
    <property type="entry name" value="Insect_Hormone_Regulators"/>
</dbReference>
<dbReference type="EMBL" id="CAJHNH020004458">
    <property type="protein sequence ID" value="CAG5131092.1"/>
    <property type="molecule type" value="Genomic_DNA"/>
</dbReference>
<evidence type="ECO:0000313" key="6">
    <source>
        <dbReference type="EMBL" id="CAG5131092.1"/>
    </source>
</evidence>
<dbReference type="GO" id="GO:0005576">
    <property type="term" value="C:extracellular region"/>
    <property type="evidence" value="ECO:0007669"/>
    <property type="project" value="UniProtKB-SubCell"/>
</dbReference>
<dbReference type="OrthoDB" id="5950649at2759"/>
<dbReference type="GO" id="GO:0005125">
    <property type="term" value="F:cytokine activity"/>
    <property type="evidence" value="ECO:0007669"/>
    <property type="project" value="InterPro"/>
</dbReference>
<organism evidence="6 7">
    <name type="scientific">Candidula unifasciata</name>
    <dbReference type="NCBI Taxonomy" id="100452"/>
    <lineage>
        <taxon>Eukaryota</taxon>
        <taxon>Metazoa</taxon>
        <taxon>Spiralia</taxon>
        <taxon>Lophotrochozoa</taxon>
        <taxon>Mollusca</taxon>
        <taxon>Gastropoda</taxon>
        <taxon>Heterobranchia</taxon>
        <taxon>Euthyneura</taxon>
        <taxon>Panpulmonata</taxon>
        <taxon>Eupulmonata</taxon>
        <taxon>Stylommatophora</taxon>
        <taxon>Helicina</taxon>
        <taxon>Helicoidea</taxon>
        <taxon>Geomitridae</taxon>
        <taxon>Candidula</taxon>
    </lineage>
</organism>
<keyword evidence="7" id="KW-1185">Reference proteome</keyword>
<comment type="caution">
    <text evidence="6">The sequence shown here is derived from an EMBL/GenBank/DDBJ whole genome shotgun (WGS) entry which is preliminary data.</text>
</comment>
<dbReference type="InterPro" id="IPR010345">
    <property type="entry name" value="IL-17_fam"/>
</dbReference>
<comment type="similarity">
    <text evidence="2">Belongs to the IL-17 family.</text>
</comment>
<evidence type="ECO:0000313" key="7">
    <source>
        <dbReference type="Proteomes" id="UP000678393"/>
    </source>
</evidence>
<dbReference type="SUPFAM" id="SSF57501">
    <property type="entry name" value="Cystine-knot cytokines"/>
    <property type="match status" value="1"/>
</dbReference>
<dbReference type="Proteomes" id="UP000678393">
    <property type="component" value="Unassembled WGS sequence"/>
</dbReference>
<evidence type="ECO:0000256" key="4">
    <source>
        <dbReference type="ARBA" id="ARBA00022729"/>
    </source>
</evidence>
<feature type="compositionally biased region" description="Polar residues" evidence="5">
    <location>
        <begin position="324"/>
        <end position="334"/>
    </location>
</feature>
<reference evidence="6" key="1">
    <citation type="submission" date="2021-04" db="EMBL/GenBank/DDBJ databases">
        <authorList>
            <consortium name="Molecular Ecology Group"/>
        </authorList>
    </citation>
    <scope>NUCLEOTIDE SEQUENCE</scope>
</reference>
<dbReference type="AlphaFoldDB" id="A0A8S3ZTN6"/>